<keyword evidence="2" id="KW-1185">Reference proteome</keyword>
<comment type="caution">
    <text evidence="1">The sequence shown here is derived from an EMBL/GenBank/DDBJ whole genome shotgun (WGS) entry which is preliminary data.</text>
</comment>
<dbReference type="EMBL" id="JBBPBN010002152">
    <property type="protein sequence ID" value="KAK8476588.1"/>
    <property type="molecule type" value="Genomic_DNA"/>
</dbReference>
<feature type="non-terminal residue" evidence="1">
    <location>
        <position position="89"/>
    </location>
</feature>
<protein>
    <submittedName>
        <fullName evidence="1">Uncharacterized protein</fullName>
    </submittedName>
</protein>
<evidence type="ECO:0000313" key="1">
    <source>
        <dbReference type="EMBL" id="KAK8476588.1"/>
    </source>
</evidence>
<gene>
    <name evidence="1" type="ORF">V6N11_027637</name>
</gene>
<organism evidence="1 2">
    <name type="scientific">Hibiscus sabdariffa</name>
    <name type="common">roselle</name>
    <dbReference type="NCBI Taxonomy" id="183260"/>
    <lineage>
        <taxon>Eukaryota</taxon>
        <taxon>Viridiplantae</taxon>
        <taxon>Streptophyta</taxon>
        <taxon>Embryophyta</taxon>
        <taxon>Tracheophyta</taxon>
        <taxon>Spermatophyta</taxon>
        <taxon>Magnoliopsida</taxon>
        <taxon>eudicotyledons</taxon>
        <taxon>Gunneridae</taxon>
        <taxon>Pentapetalae</taxon>
        <taxon>rosids</taxon>
        <taxon>malvids</taxon>
        <taxon>Malvales</taxon>
        <taxon>Malvaceae</taxon>
        <taxon>Malvoideae</taxon>
        <taxon>Hibiscus</taxon>
    </lineage>
</organism>
<reference evidence="1 2" key="1">
    <citation type="journal article" date="2024" name="G3 (Bethesda)">
        <title>Genome assembly of Hibiscus sabdariffa L. provides insights into metabolisms of medicinal natural products.</title>
        <authorList>
            <person name="Kim T."/>
        </authorList>
    </citation>
    <scope>NUCLEOTIDE SEQUENCE [LARGE SCALE GENOMIC DNA]</scope>
    <source>
        <strain evidence="1">TK-2024</strain>
        <tissue evidence="1">Old leaves</tissue>
    </source>
</reference>
<name>A0ABR1ZA83_9ROSI</name>
<sequence length="89" mass="10001">MASWGRRSSAVARRVSAFFTVDKAVQIRIGMRRYPFFNPAVSSALVPRPWPCVINMTSLFLVDRFTSSIAGSQADSRRADDDDNDNNYP</sequence>
<accession>A0ABR1ZA83</accession>
<dbReference type="Proteomes" id="UP001396334">
    <property type="component" value="Unassembled WGS sequence"/>
</dbReference>
<proteinExistence type="predicted"/>
<evidence type="ECO:0000313" key="2">
    <source>
        <dbReference type="Proteomes" id="UP001396334"/>
    </source>
</evidence>